<dbReference type="SUPFAM" id="SSF88659">
    <property type="entry name" value="Sigma3 and sigma4 domains of RNA polymerase sigma factors"/>
    <property type="match status" value="1"/>
</dbReference>
<dbReference type="InterPro" id="IPR013249">
    <property type="entry name" value="RNA_pol_sigma70_r4_t2"/>
</dbReference>
<dbReference type="InterPro" id="IPR007627">
    <property type="entry name" value="RNA_pol_sigma70_r2"/>
</dbReference>
<evidence type="ECO:0000259" key="7">
    <source>
        <dbReference type="Pfam" id="PF08281"/>
    </source>
</evidence>
<protein>
    <submittedName>
        <fullName evidence="8">RNA polymerase sigma factor HrpL</fullName>
    </submittedName>
</protein>
<evidence type="ECO:0000256" key="1">
    <source>
        <dbReference type="ARBA" id="ARBA00010641"/>
    </source>
</evidence>
<evidence type="ECO:0000256" key="2">
    <source>
        <dbReference type="ARBA" id="ARBA00023015"/>
    </source>
</evidence>
<dbReference type="Gene3D" id="1.10.1740.10">
    <property type="match status" value="1"/>
</dbReference>
<dbReference type="Gene3D" id="1.10.10.10">
    <property type="entry name" value="Winged helix-like DNA-binding domain superfamily/Winged helix DNA-binding domain"/>
    <property type="match status" value="1"/>
</dbReference>
<keyword evidence="3" id="KW-0731">Sigma factor</keyword>
<accession>A0A375AB36</accession>
<gene>
    <name evidence="8" type="primary">hrpL</name>
    <name evidence="8" type="ORF">DAQ1742_02385</name>
</gene>
<dbReference type="KEGG" id="daq:DAQ1742_02385"/>
<sequence length="184" mass="21317">MDTVALKQTDSYQTYTPANPVDWEQVFRLHGKRLQNFIRKRVSNREDVEDLQQMTYLEVLKNREKFAGASRPETWVFGIALNLVRNHFKQSRHRFNDISDEALEVAEVLSTDIDPSRITEGDHSLNRALSASKHLPEETRKMLMMLLDTDVSYQEIAEQLNIPIGTVRSRLSRARGYLRQAVDA</sequence>
<dbReference type="PANTHER" id="PTHR43133:SF8">
    <property type="entry name" value="RNA POLYMERASE SIGMA FACTOR HI_1459-RELATED"/>
    <property type="match status" value="1"/>
</dbReference>
<keyword evidence="5" id="KW-0804">Transcription</keyword>
<name>A0A375AB36_9GAMM</name>
<dbReference type="Proteomes" id="UP000294820">
    <property type="component" value="Chromosome 1"/>
</dbReference>
<dbReference type="SUPFAM" id="SSF88946">
    <property type="entry name" value="Sigma2 domain of RNA polymerase sigma factors"/>
    <property type="match status" value="1"/>
</dbReference>
<dbReference type="PANTHER" id="PTHR43133">
    <property type="entry name" value="RNA POLYMERASE ECF-TYPE SIGMA FACTO"/>
    <property type="match status" value="1"/>
</dbReference>
<evidence type="ECO:0000256" key="5">
    <source>
        <dbReference type="ARBA" id="ARBA00023163"/>
    </source>
</evidence>
<keyword evidence="4" id="KW-0238">DNA-binding</keyword>
<keyword evidence="2" id="KW-0805">Transcription regulation</keyword>
<dbReference type="GO" id="GO:0006352">
    <property type="term" value="P:DNA-templated transcription initiation"/>
    <property type="evidence" value="ECO:0007669"/>
    <property type="project" value="InterPro"/>
</dbReference>
<reference evidence="8 9" key="1">
    <citation type="submission" date="2016-09" db="EMBL/GenBank/DDBJ databases">
        <authorList>
            <person name="Reverchon S."/>
            <person name="Nasser W."/>
            <person name="Leonard S."/>
            <person name="Brochier C."/>
            <person name="Duprey A."/>
        </authorList>
    </citation>
    <scope>NUCLEOTIDE SEQUENCE [LARGE SCALE GENOMIC DNA]</scope>
    <source>
        <strain evidence="8 9">174/2</strain>
    </source>
</reference>
<dbReference type="GO" id="GO:0003677">
    <property type="term" value="F:DNA binding"/>
    <property type="evidence" value="ECO:0007669"/>
    <property type="project" value="UniProtKB-KW"/>
</dbReference>
<keyword evidence="9" id="KW-1185">Reference proteome</keyword>
<dbReference type="EMBL" id="LT615367">
    <property type="protein sequence ID" value="SLM63273.1"/>
    <property type="molecule type" value="Genomic_DNA"/>
</dbReference>
<dbReference type="InterPro" id="IPR013325">
    <property type="entry name" value="RNA_pol_sigma_r2"/>
</dbReference>
<dbReference type="AlphaFoldDB" id="A0A375AB36"/>
<feature type="domain" description="RNA polymerase sigma-70 region 2" evidence="6">
    <location>
        <begin position="27"/>
        <end position="92"/>
    </location>
</feature>
<evidence type="ECO:0000313" key="8">
    <source>
        <dbReference type="EMBL" id="SLM63273.1"/>
    </source>
</evidence>
<dbReference type="InterPro" id="IPR039425">
    <property type="entry name" value="RNA_pol_sigma-70-like"/>
</dbReference>
<evidence type="ECO:0000259" key="6">
    <source>
        <dbReference type="Pfam" id="PF04542"/>
    </source>
</evidence>
<dbReference type="Pfam" id="PF08281">
    <property type="entry name" value="Sigma70_r4_2"/>
    <property type="match status" value="1"/>
</dbReference>
<dbReference type="Pfam" id="PF04542">
    <property type="entry name" value="Sigma70_r2"/>
    <property type="match status" value="1"/>
</dbReference>
<evidence type="ECO:0000256" key="4">
    <source>
        <dbReference type="ARBA" id="ARBA00023125"/>
    </source>
</evidence>
<dbReference type="InterPro" id="IPR013324">
    <property type="entry name" value="RNA_pol_sigma_r3/r4-like"/>
</dbReference>
<organism evidence="8 9">
    <name type="scientific">Dickeya aquatica</name>
    <dbReference type="NCBI Taxonomy" id="1401087"/>
    <lineage>
        <taxon>Bacteria</taxon>
        <taxon>Pseudomonadati</taxon>
        <taxon>Pseudomonadota</taxon>
        <taxon>Gammaproteobacteria</taxon>
        <taxon>Enterobacterales</taxon>
        <taxon>Pectobacteriaceae</taxon>
        <taxon>Dickeya</taxon>
    </lineage>
</organism>
<dbReference type="InterPro" id="IPR014284">
    <property type="entry name" value="RNA_pol_sigma-70_dom"/>
</dbReference>
<dbReference type="NCBIfam" id="TIGR02937">
    <property type="entry name" value="sigma70-ECF"/>
    <property type="match status" value="1"/>
</dbReference>
<feature type="domain" description="RNA polymerase sigma factor 70 region 4 type 2" evidence="7">
    <location>
        <begin position="129"/>
        <end position="175"/>
    </location>
</feature>
<evidence type="ECO:0000256" key="3">
    <source>
        <dbReference type="ARBA" id="ARBA00023082"/>
    </source>
</evidence>
<proteinExistence type="inferred from homology"/>
<dbReference type="GO" id="GO:0016987">
    <property type="term" value="F:sigma factor activity"/>
    <property type="evidence" value="ECO:0007669"/>
    <property type="project" value="UniProtKB-KW"/>
</dbReference>
<dbReference type="CDD" id="cd06171">
    <property type="entry name" value="Sigma70_r4"/>
    <property type="match status" value="1"/>
</dbReference>
<dbReference type="RefSeq" id="WP_035341716.1">
    <property type="nucleotide sequence ID" value="NZ_LT615367.1"/>
</dbReference>
<dbReference type="InterPro" id="IPR036388">
    <property type="entry name" value="WH-like_DNA-bd_sf"/>
</dbReference>
<evidence type="ECO:0000313" key="9">
    <source>
        <dbReference type="Proteomes" id="UP000294820"/>
    </source>
</evidence>
<comment type="similarity">
    <text evidence="1">Belongs to the sigma-70 factor family. ECF subfamily.</text>
</comment>